<feature type="transmembrane region" description="Helical" evidence="1">
    <location>
        <begin position="7"/>
        <end position="31"/>
    </location>
</feature>
<dbReference type="KEGG" id="eex:EZJ17_08195"/>
<sequence length="67" mass="6745">MLFAGELLSALIDGGVYFAGISLFFLVFAILPSDNGAGESLPIFGPVFALVGAISSLILSAALPKSG</sequence>
<keyword evidence="1" id="KW-0812">Transmembrane</keyword>
<feature type="transmembrane region" description="Helical" evidence="1">
    <location>
        <begin position="43"/>
        <end position="63"/>
    </location>
</feature>
<evidence type="ECO:0000313" key="2">
    <source>
        <dbReference type="EMBL" id="QED92588.1"/>
    </source>
</evidence>
<keyword evidence="1" id="KW-1133">Transmembrane helix</keyword>
<accession>A0AAX1FA28</accession>
<organism evidence="2 3">
    <name type="scientific">Eikenella exigua</name>
    <dbReference type="NCBI Taxonomy" id="2528037"/>
    <lineage>
        <taxon>Bacteria</taxon>
        <taxon>Pseudomonadati</taxon>
        <taxon>Pseudomonadota</taxon>
        <taxon>Betaproteobacteria</taxon>
        <taxon>Neisseriales</taxon>
        <taxon>Neisseriaceae</taxon>
        <taxon>Eikenella</taxon>
    </lineage>
</organism>
<dbReference type="AlphaFoldDB" id="A0AAX1FA28"/>
<dbReference type="Proteomes" id="UP000326695">
    <property type="component" value="Chromosome"/>
</dbReference>
<evidence type="ECO:0000313" key="3">
    <source>
        <dbReference type="Proteomes" id="UP000326695"/>
    </source>
</evidence>
<dbReference type="RefSeq" id="WP_067441951.1">
    <property type="nucleotide sequence ID" value="NZ_CP038018.1"/>
</dbReference>
<proteinExistence type="predicted"/>
<protein>
    <submittedName>
        <fullName evidence="2">Uncharacterized protein</fullName>
    </submittedName>
</protein>
<keyword evidence="1" id="KW-0472">Membrane</keyword>
<keyword evidence="3" id="KW-1185">Reference proteome</keyword>
<gene>
    <name evidence="2" type="ORF">EZJ17_08195</name>
</gene>
<name>A0AAX1FA28_9NEIS</name>
<evidence type="ECO:0000256" key="1">
    <source>
        <dbReference type="SAM" id="Phobius"/>
    </source>
</evidence>
<dbReference type="EMBL" id="CP038018">
    <property type="protein sequence ID" value="QED92588.1"/>
    <property type="molecule type" value="Genomic_DNA"/>
</dbReference>
<reference evidence="3" key="1">
    <citation type="journal article" date="2019" name="J. Anim. Genet.">
        <title>Description and whole genome sequencing of Eikenella exigua sp. nov., isolated from brain abscess and blood.</title>
        <authorList>
            <person name="Stormo K.A."/>
            <person name="Nygaard R.M."/>
            <person name="Bruvold T.S."/>
            <person name="Dimmen G."/>
            <person name="Lindemann P.C."/>
            <person name="Jordal S."/>
            <person name="Kommedal O."/>
        </authorList>
    </citation>
    <scope>NUCLEOTIDE SEQUENCE [LARGE SCALE GENOMIC DNA]</scope>
    <source>
        <strain evidence="3">PXX</strain>
    </source>
</reference>